<organism evidence="4">
    <name type="scientific">Perkinsus marinus (strain ATCC 50983 / TXsc)</name>
    <dbReference type="NCBI Taxonomy" id="423536"/>
    <lineage>
        <taxon>Eukaryota</taxon>
        <taxon>Sar</taxon>
        <taxon>Alveolata</taxon>
        <taxon>Perkinsozoa</taxon>
        <taxon>Perkinsea</taxon>
        <taxon>Perkinsida</taxon>
        <taxon>Perkinsidae</taxon>
        <taxon>Perkinsus</taxon>
    </lineage>
</organism>
<evidence type="ECO:0000313" key="2">
    <source>
        <dbReference type="EMBL" id="EER14837.1"/>
    </source>
</evidence>
<dbReference type="GeneID" id="9061614"/>
<feature type="compositionally biased region" description="Polar residues" evidence="1">
    <location>
        <begin position="53"/>
        <end position="74"/>
    </location>
</feature>
<reference evidence="3 4" key="1">
    <citation type="submission" date="2008-07" db="EMBL/GenBank/DDBJ databases">
        <authorList>
            <person name="El-Sayed N."/>
            <person name="Caler E."/>
            <person name="Inman J."/>
            <person name="Amedeo P."/>
            <person name="Hass B."/>
            <person name="Wortman J."/>
        </authorList>
    </citation>
    <scope>NUCLEOTIDE SEQUENCE [LARGE SCALE GENOMIC DNA]</scope>
    <source>
        <strain evidence="3">ATCC 50983</strain>
        <strain evidence="4">ATCC 50983 / TXsc</strain>
    </source>
</reference>
<dbReference type="RefSeq" id="XP_002783041.1">
    <property type="nucleotide sequence ID" value="XM_002782995.1"/>
</dbReference>
<dbReference type="RefSeq" id="XP_002783974.1">
    <property type="nucleotide sequence ID" value="XM_002783928.1"/>
</dbReference>
<dbReference type="AlphaFoldDB" id="C5KIA7"/>
<evidence type="ECO:0000313" key="4">
    <source>
        <dbReference type="Proteomes" id="UP000007800"/>
    </source>
</evidence>
<proteinExistence type="predicted"/>
<sequence length="74" mass="7990">MHPHKGACWNNTDAPLLATTNSWESFTAKAKAEPPANRKHTSHGISRPGTAYRATNGTNADNDTSPNRSTVNDE</sequence>
<protein>
    <submittedName>
        <fullName evidence="3">Uncharacterized protein</fullName>
    </submittedName>
</protein>
<evidence type="ECO:0000256" key="1">
    <source>
        <dbReference type="SAM" id="MobiDB-lite"/>
    </source>
</evidence>
<dbReference type="Proteomes" id="UP000007800">
    <property type="component" value="Unassembled WGS sequence"/>
</dbReference>
<name>C5KIA7_PERM5</name>
<accession>C5KIA7</accession>
<dbReference type="GeneID" id="9060453"/>
<keyword evidence="4" id="KW-1185">Reference proteome</keyword>
<evidence type="ECO:0000313" key="3">
    <source>
        <dbReference type="EMBL" id="EER15770.1"/>
    </source>
</evidence>
<dbReference type="InParanoid" id="C5KIA7"/>
<dbReference type="EMBL" id="GG673116">
    <property type="protein sequence ID" value="EER15770.1"/>
    <property type="molecule type" value="Genomic_DNA"/>
</dbReference>
<feature type="region of interest" description="Disordered" evidence="1">
    <location>
        <begin position="27"/>
        <end position="74"/>
    </location>
</feature>
<dbReference type="EMBL" id="GG673906">
    <property type="protein sequence ID" value="EER14837.1"/>
    <property type="molecule type" value="Genomic_DNA"/>
</dbReference>
<gene>
    <name evidence="2" type="ORF">Pmar_PMAR009432</name>
    <name evidence="3" type="ORF">Pmar_PMAR009887</name>
</gene>